<feature type="domain" description="Dinitrogenase iron-molybdenum cofactor biosynthesis" evidence="1">
    <location>
        <begin position="10"/>
        <end position="99"/>
    </location>
</feature>
<dbReference type="OrthoDB" id="280278at2"/>
<dbReference type="Pfam" id="PF02579">
    <property type="entry name" value="Nitro_FeMo-Co"/>
    <property type="match status" value="1"/>
</dbReference>
<evidence type="ECO:0000259" key="1">
    <source>
        <dbReference type="Pfam" id="PF02579"/>
    </source>
</evidence>
<evidence type="ECO:0000313" key="2">
    <source>
        <dbReference type="EMBL" id="ABA88005.1"/>
    </source>
</evidence>
<gene>
    <name evidence="2" type="ordered locus">Pcar_0746</name>
</gene>
<reference evidence="3" key="1">
    <citation type="submission" date="2005-10" db="EMBL/GenBank/DDBJ databases">
        <title>Complete sequence of Pelobacter carbinolicus DSM 2380.</title>
        <authorList>
            <person name="Copeland A."/>
            <person name="Lucas S."/>
            <person name="Lapidus A."/>
            <person name="Barry K."/>
            <person name="Detter J.C."/>
            <person name="Glavina T."/>
            <person name="Hammon N."/>
            <person name="Israni S."/>
            <person name="Pitluck S."/>
            <person name="Chertkov O."/>
            <person name="Schmutz J."/>
            <person name="Larimer F."/>
            <person name="Land M."/>
            <person name="Kyrpides N."/>
            <person name="Ivanova N."/>
            <person name="Richardson P."/>
        </authorList>
    </citation>
    <scope>NUCLEOTIDE SEQUENCE [LARGE SCALE GENOMIC DNA]</scope>
    <source>
        <strain evidence="3">DSM 2380 / NBRC 103641 / GraBd1</strain>
    </source>
</reference>
<protein>
    <submittedName>
        <fullName evidence="2">Nitrogenase molybdenum-iron cofactor biosynthesis protein NifB/NifX-related protein</fullName>
    </submittedName>
</protein>
<dbReference type="STRING" id="338963.Pcar_0746"/>
<keyword evidence="3" id="KW-1185">Reference proteome</keyword>
<dbReference type="InterPro" id="IPR003731">
    <property type="entry name" value="Di-Nase_FeMo-co_biosynth"/>
</dbReference>
<dbReference type="CDD" id="cd00851">
    <property type="entry name" value="MTH1175"/>
    <property type="match status" value="1"/>
</dbReference>
<accession>Q3A6K2</accession>
<dbReference type="RefSeq" id="WP_011340448.1">
    <property type="nucleotide sequence ID" value="NC_007498.2"/>
</dbReference>
<sequence>MKIAIPLVHGKLSQHFGHCEEFVLLEIGADNKSIAGKSLHQPPAHEPGVLPRWLGELGADVIIAGGMGRRAQDLFTDNGIKVVVGAAAEAPEKLVTDYLQNTLVVGENYCDH</sequence>
<dbReference type="eggNOG" id="COG1433">
    <property type="taxonomic scope" value="Bacteria"/>
</dbReference>
<dbReference type="HOGENOM" id="CLU_104194_2_0_7"/>
<dbReference type="PANTHER" id="PTHR42983:SF1">
    <property type="entry name" value="IRON-MOLYBDENUM PROTEIN"/>
    <property type="match status" value="1"/>
</dbReference>
<name>Q3A6K2_SYNC1</name>
<dbReference type="Gene3D" id="3.30.420.130">
    <property type="entry name" value="Dinitrogenase iron-molybdenum cofactor biosynthesis domain"/>
    <property type="match status" value="1"/>
</dbReference>
<dbReference type="InterPro" id="IPR033913">
    <property type="entry name" value="MTH1175_dom"/>
</dbReference>
<organism evidence="2 3">
    <name type="scientific">Syntrophotalea carbinolica (strain DSM 2380 / NBRC 103641 / GraBd1)</name>
    <name type="common">Pelobacter carbinolicus</name>
    <dbReference type="NCBI Taxonomy" id="338963"/>
    <lineage>
        <taxon>Bacteria</taxon>
        <taxon>Pseudomonadati</taxon>
        <taxon>Thermodesulfobacteriota</taxon>
        <taxon>Desulfuromonadia</taxon>
        <taxon>Desulfuromonadales</taxon>
        <taxon>Syntrophotaleaceae</taxon>
        <taxon>Syntrophotalea</taxon>
    </lineage>
</organism>
<dbReference type="PANTHER" id="PTHR42983">
    <property type="entry name" value="DINITROGENASE IRON-MOLYBDENUM COFACTOR PROTEIN-RELATED"/>
    <property type="match status" value="1"/>
</dbReference>
<dbReference type="InterPro" id="IPR036105">
    <property type="entry name" value="DiNase_FeMo-co_biosyn_sf"/>
</dbReference>
<dbReference type="Proteomes" id="UP000002534">
    <property type="component" value="Chromosome"/>
</dbReference>
<dbReference type="EMBL" id="CP000142">
    <property type="protein sequence ID" value="ABA88005.1"/>
    <property type="molecule type" value="Genomic_DNA"/>
</dbReference>
<dbReference type="SUPFAM" id="SSF53146">
    <property type="entry name" value="Nitrogenase accessory factor-like"/>
    <property type="match status" value="1"/>
</dbReference>
<dbReference type="AlphaFoldDB" id="Q3A6K2"/>
<evidence type="ECO:0000313" key="3">
    <source>
        <dbReference type="Proteomes" id="UP000002534"/>
    </source>
</evidence>
<proteinExistence type="predicted"/>
<dbReference type="KEGG" id="pca:Pcar_0746"/>
<reference evidence="2 3" key="2">
    <citation type="journal article" date="2012" name="BMC Genomics">
        <title>The genome of Pelobacter carbinolicus reveals surprising metabolic capabilities and physiological features.</title>
        <authorList>
            <person name="Aklujkar M."/>
            <person name="Haveman S.A."/>
            <person name="Didonato R.Jr."/>
            <person name="Chertkov O."/>
            <person name="Han C.S."/>
            <person name="Land M.L."/>
            <person name="Brown P."/>
            <person name="Lovley D.R."/>
        </authorList>
    </citation>
    <scope>NUCLEOTIDE SEQUENCE [LARGE SCALE GENOMIC DNA]</scope>
    <source>
        <strain evidence="3">DSM 2380 / NBRC 103641 / GraBd1</strain>
    </source>
</reference>